<dbReference type="PANTHER" id="PTHR43741">
    <property type="entry name" value="FMN-DEPENDENT NADH-AZOREDUCTASE 1"/>
    <property type="match status" value="1"/>
</dbReference>
<evidence type="ECO:0000313" key="9">
    <source>
        <dbReference type="Proteomes" id="UP000664601"/>
    </source>
</evidence>
<keyword evidence="4 6" id="KW-0520">NAD</keyword>
<dbReference type="InterPro" id="IPR050104">
    <property type="entry name" value="FMN-dep_NADH:Q_OxRdtase_AzoR1"/>
</dbReference>
<evidence type="ECO:0000256" key="4">
    <source>
        <dbReference type="ARBA" id="ARBA00023027"/>
    </source>
</evidence>
<comment type="caution">
    <text evidence="6">Lacks conserved residue(s) required for the propagation of feature annotation.</text>
</comment>
<protein>
    <recommendedName>
        <fullName evidence="6">FMN dependent NADH:quinone oxidoreductase</fullName>
        <ecNumber evidence="6">1.6.5.-</ecNumber>
    </recommendedName>
    <alternativeName>
        <fullName evidence="6">Azo-dye reductase</fullName>
    </alternativeName>
    <alternativeName>
        <fullName evidence="6">FMN-dependent NADH-azo compound oxidoreductase</fullName>
    </alternativeName>
    <alternativeName>
        <fullName evidence="6">FMN-dependent NADH-azoreductase</fullName>
        <ecNumber evidence="6">1.7.1.17</ecNumber>
    </alternativeName>
</protein>
<comment type="similarity">
    <text evidence="6">Belongs to the azoreductase type 1 family.</text>
</comment>
<dbReference type="EC" id="1.6.5.-" evidence="6"/>
<evidence type="ECO:0000313" key="8">
    <source>
        <dbReference type="EMBL" id="MBO1304940.1"/>
    </source>
</evidence>
<evidence type="ECO:0000259" key="7">
    <source>
        <dbReference type="Pfam" id="PF02525"/>
    </source>
</evidence>
<dbReference type="Pfam" id="PF02525">
    <property type="entry name" value="Flavodoxin_2"/>
    <property type="match status" value="1"/>
</dbReference>
<comment type="function">
    <text evidence="6">Quinone reductase that provides resistance to thiol-specific stress caused by electrophilic quinones.</text>
</comment>
<dbReference type="HAMAP" id="MF_01216">
    <property type="entry name" value="Azoreductase_type1"/>
    <property type="match status" value="1"/>
</dbReference>
<dbReference type="InterPro" id="IPR003680">
    <property type="entry name" value="Flavodoxin_fold"/>
</dbReference>
<evidence type="ECO:0000256" key="1">
    <source>
        <dbReference type="ARBA" id="ARBA00022630"/>
    </source>
</evidence>
<accession>A0ABS3L5T7</accession>
<comment type="caution">
    <text evidence="8">The sequence shown here is derived from an EMBL/GenBank/DDBJ whole genome shotgun (WGS) entry which is preliminary data.</text>
</comment>
<keyword evidence="9" id="KW-1185">Reference proteome</keyword>
<comment type="catalytic activity">
    <reaction evidence="5">
        <text>N,N-dimethyl-1,4-phenylenediamine + anthranilate + 2 NAD(+) = 2-(4-dimethylaminophenyl)diazenylbenzoate + 2 NADH + 2 H(+)</text>
        <dbReference type="Rhea" id="RHEA:55872"/>
        <dbReference type="ChEBI" id="CHEBI:15378"/>
        <dbReference type="ChEBI" id="CHEBI:15783"/>
        <dbReference type="ChEBI" id="CHEBI:16567"/>
        <dbReference type="ChEBI" id="CHEBI:57540"/>
        <dbReference type="ChEBI" id="CHEBI:57945"/>
        <dbReference type="ChEBI" id="CHEBI:71579"/>
        <dbReference type="EC" id="1.7.1.17"/>
    </reaction>
    <physiologicalReaction direction="right-to-left" evidence="5">
        <dbReference type="Rhea" id="RHEA:55874"/>
    </physiologicalReaction>
</comment>
<comment type="catalytic activity">
    <reaction evidence="6">
        <text>2 a quinone + NADH + H(+) = 2 a 1,4-benzosemiquinone + NAD(+)</text>
        <dbReference type="Rhea" id="RHEA:65952"/>
        <dbReference type="ChEBI" id="CHEBI:15378"/>
        <dbReference type="ChEBI" id="CHEBI:57540"/>
        <dbReference type="ChEBI" id="CHEBI:57945"/>
        <dbReference type="ChEBI" id="CHEBI:132124"/>
        <dbReference type="ChEBI" id="CHEBI:134225"/>
    </reaction>
</comment>
<evidence type="ECO:0000256" key="5">
    <source>
        <dbReference type="ARBA" id="ARBA00048542"/>
    </source>
</evidence>
<dbReference type="RefSeq" id="WP_207671888.1">
    <property type="nucleotide sequence ID" value="NZ_JAFREM010000004.1"/>
</dbReference>
<proteinExistence type="inferred from homology"/>
<keyword evidence="2 6" id="KW-0288">FMN</keyword>
<evidence type="ECO:0000256" key="6">
    <source>
        <dbReference type="HAMAP-Rule" id="MF_01216"/>
    </source>
</evidence>
<sequence>MSKVLVVKAHPLTNDDSQTLTVLDAFISTYQSAHPEDTMEIVDLFQVSLPEIDQDLLLAWKELSQGKEYTELTSDQQEKVRLFNDFTEQFLASDKIVIANALWNLNIPTRLKAWFDTVNVAGKTFKYTAEGPVGLTEGKKALHIQSSGGVYDGKDFSAMYVREMLKFVGITDFSSVYIEGADYDPNQRVAIVDAAKDKAIEIAKNF</sequence>
<dbReference type="Proteomes" id="UP000664601">
    <property type="component" value="Unassembled WGS sequence"/>
</dbReference>
<name>A0ABS3L5T7_9ENTE</name>
<dbReference type="EC" id="1.7.1.17" evidence="6"/>
<comment type="cofactor">
    <cofactor evidence="6">
        <name>FMN</name>
        <dbReference type="ChEBI" id="CHEBI:58210"/>
    </cofactor>
    <text evidence="6">Binds 1 FMN per subunit.</text>
</comment>
<keyword evidence="3 6" id="KW-0560">Oxidoreductase</keyword>
<dbReference type="SUPFAM" id="SSF52218">
    <property type="entry name" value="Flavoproteins"/>
    <property type="match status" value="1"/>
</dbReference>
<gene>
    <name evidence="6" type="primary">azoR</name>
    <name evidence="8" type="ORF">JZO70_02110</name>
</gene>
<dbReference type="Gene3D" id="3.40.50.360">
    <property type="match status" value="1"/>
</dbReference>
<evidence type="ECO:0000256" key="3">
    <source>
        <dbReference type="ARBA" id="ARBA00023002"/>
    </source>
</evidence>
<feature type="domain" description="Flavodoxin-like fold" evidence="7">
    <location>
        <begin position="2"/>
        <end position="200"/>
    </location>
</feature>
<dbReference type="PANTHER" id="PTHR43741:SF7">
    <property type="entry name" value="FMN-DEPENDENT NADH:QUINONE OXIDOREDUCTASE"/>
    <property type="match status" value="1"/>
</dbReference>
<comment type="subunit">
    <text evidence="6">Homodimer.</text>
</comment>
<keyword evidence="1 6" id="KW-0285">Flavoprotein</keyword>
<dbReference type="EMBL" id="JAFREM010000004">
    <property type="protein sequence ID" value="MBO1304940.1"/>
    <property type="molecule type" value="Genomic_DNA"/>
</dbReference>
<comment type="function">
    <text evidence="6">Also exhibits azoreductase activity. Catalyzes the reductive cleavage of the azo bond in aromatic azo compounds to the corresponding amines.</text>
</comment>
<feature type="binding site" evidence="6">
    <location>
        <begin position="146"/>
        <end position="149"/>
    </location>
    <ligand>
        <name>FMN</name>
        <dbReference type="ChEBI" id="CHEBI:58210"/>
    </ligand>
</feature>
<dbReference type="InterPro" id="IPR023048">
    <property type="entry name" value="NADH:quinone_OxRdtase_FMN_depd"/>
</dbReference>
<organism evidence="8 9">
    <name type="scientific">Candidatus Enterococcus moelleringii</name>
    <dbReference type="NCBI Taxonomy" id="2815325"/>
    <lineage>
        <taxon>Bacteria</taxon>
        <taxon>Bacillati</taxon>
        <taxon>Bacillota</taxon>
        <taxon>Bacilli</taxon>
        <taxon>Lactobacillales</taxon>
        <taxon>Enterococcaceae</taxon>
        <taxon>Enterococcus</taxon>
    </lineage>
</organism>
<dbReference type="InterPro" id="IPR029039">
    <property type="entry name" value="Flavoprotein-like_sf"/>
</dbReference>
<evidence type="ECO:0000256" key="2">
    <source>
        <dbReference type="ARBA" id="ARBA00022643"/>
    </source>
</evidence>
<reference evidence="8 9" key="1">
    <citation type="submission" date="2021-03" db="EMBL/GenBank/DDBJ databases">
        <title>Enterococcal diversity collection.</title>
        <authorList>
            <person name="Gilmore M.S."/>
            <person name="Schwartzman J."/>
            <person name="Van Tyne D."/>
            <person name="Martin M."/>
            <person name="Earl A.M."/>
            <person name="Manson A.L."/>
            <person name="Straub T."/>
            <person name="Salamzade R."/>
            <person name="Saavedra J."/>
            <person name="Lebreton F."/>
            <person name="Prichula J."/>
            <person name="Schaufler K."/>
            <person name="Gaca A."/>
            <person name="Sgardioli B."/>
            <person name="Wagenaar J."/>
            <person name="Strong T."/>
        </authorList>
    </citation>
    <scope>NUCLEOTIDE SEQUENCE [LARGE SCALE GENOMIC DNA]</scope>
    <source>
        <strain evidence="8 9">669A</strain>
    </source>
</reference>